<dbReference type="Pfam" id="PF02801">
    <property type="entry name" value="Ketoacyl-synt_C"/>
    <property type="match status" value="1"/>
</dbReference>
<dbReference type="InterPro" id="IPR014031">
    <property type="entry name" value="Ketoacyl_synth_C"/>
</dbReference>
<evidence type="ECO:0000313" key="10">
    <source>
        <dbReference type="EMBL" id="PIL27284.1"/>
    </source>
</evidence>
<feature type="region of interest" description="Disordered" evidence="6">
    <location>
        <begin position="1369"/>
        <end position="1392"/>
    </location>
</feature>
<feature type="active site" description="Proton acceptor; for dehydratase activity" evidence="5">
    <location>
        <position position="937"/>
    </location>
</feature>
<dbReference type="InterPro" id="IPR020841">
    <property type="entry name" value="PKS_Beta-ketoAc_synthase_dom"/>
</dbReference>
<dbReference type="InterPro" id="IPR009081">
    <property type="entry name" value="PP-bd_ACP"/>
</dbReference>
<dbReference type="PROSITE" id="PS52019">
    <property type="entry name" value="PKS_MFAS_DH"/>
    <property type="match status" value="1"/>
</dbReference>
<keyword evidence="3" id="KW-0808">Transferase</keyword>
<feature type="active site" description="Proton donor; for dehydratase activity" evidence="5">
    <location>
        <position position="1127"/>
    </location>
</feature>
<dbReference type="InterPro" id="IPR050091">
    <property type="entry name" value="PKS_NRPS_Biosynth_Enz"/>
</dbReference>
<dbReference type="SMR" id="A0A2G8S0L9"/>
<protein>
    <submittedName>
        <fullName evidence="10">Polyketide synthetase</fullName>
    </submittedName>
</protein>
<dbReference type="OrthoDB" id="329835at2759"/>
<evidence type="ECO:0000259" key="7">
    <source>
        <dbReference type="PROSITE" id="PS50075"/>
    </source>
</evidence>
<dbReference type="Gene3D" id="1.10.1200.10">
    <property type="entry name" value="ACP-like"/>
    <property type="match status" value="1"/>
</dbReference>
<evidence type="ECO:0000256" key="3">
    <source>
        <dbReference type="ARBA" id="ARBA00022679"/>
    </source>
</evidence>
<sequence length="1720" mass="186742">MNTFAARPRTPTRPIAVVGMAATFPGAASVDDLWGLLQKGTSPVSQVPPERFDLADLGEHTVDLSTESHKLYGNFLAYPDSFDNSFFHISPREAQAMDPQQRLLLQTAYRALESAGYTPDVTSSWSRETFGTYIGVATHDYEHNLRNSIDVYYSTGTLQSFLSGKIAFVFRFSGPSLVLDTACSSSMVALHQACRALQSGDCNAALAGGVNVITSPEMHVGLSRAHFLSAAGQCRPWDASADGYCRSEGCGLFVLKRLEDALAENDRILGVIRSIEVNQSGNADSITHPHVPTQVALFEKLLAGSGVHPHEISVVECHGTGTQAGDPAELEAIRKVFALGRAVDNPLHITSVKANIGHAEAASGAVSLAKLILMFREKTIPRHPSLVELNPRIPDLGTDNVRIDTVSVPWNCDRPRMALLNNFGASGSNAALLLEEYEAQQRSEDVSLRTGVMVGIACKSAVAVEKLRAAYVAQLEVCHEDPASLCDFAYSATARRQMHLFRISAAGTSKDELIQRLRCAPVTEVRPADKVVFVFSGQGSQYAGMGAELYRELPFVSRIVDDCDRKLTEWGFNTILDGFRVASLTHPPRESPSLQTQQIALFVLEHALAQLWISWGVRPGAVIGHCFGEFVALVVADVLTLDDALKLVATRARLISEKCTSGVSNMASVRASVEQITPLLAGTPGLGICCFNSASHQTIGGPIDQLQVFEQACADRGFHCTRLDIPFAYHSEPMDPVLDSLRESGRGVAFAAPKIPVLSNVAGAMVQPGDRSVYVSDYFARHCRDPARFDPGITHFQSSFDMSTIAAFIEIGPSPSTLSFLRGIQQDGAPLLLPSLRKNTSAFNVLYGTLAQLYRTSVPVKWREVFADLTPEARLIDLPPYPFADARFWVPYKKNGSSGATARVCGPEPGVSPSISTTAAFSLSIPLDDVVDLIQGHRVLGFPLCPASIYADLALAEALRIFRGHAHFSKTDILDLVDVSMPVPLVHVPDRQKKLLVHVDVYPSTHKHSGAFRILSTCVDRDETLCTGSLKQIPMDTRSSKFLCARAVVEREIRRMGDAPSVEVLNTRTVYDLLFPQVVAYGQQYHAINTIAVDSESFTAYAVCHLPQKKAVDVRTPSSAISSIFVDSLFHVAGFLANFTCGMNGQDVFICSQVDRVKVHPGLTDPSARYGVYASAVHMERAVIVVDVFAVAADGSQRDILACLKRVRFRKVAVASFRKLLSLASGRPFGDPECPSEGPSEGAPLPAALQPARLHAKIVRIISETSDIPCADISSDAELTKLGVNSLMIWEVVARLRALLPTSGRAFDVHMFAGATTVGDLVRIVSDQCGRSSEAQTDAPRLVALDSLTTLCEMSEDAGPVHTEEVLDHQVGHSRTRRHDAMRSPTEPAEPYQESIMSIEVYGRFRKSSDSMLGQGEARNDVIYSVWRLQSSNDYPPSDNPQSPTLGRPEMSLSPLARRRSTTPLILIHDGSGLISGYSRLAPLGQDVWAIRNHDFSATHAFLAGGSGDELTILAQGYLHLLATELLGREYGSGCECILGGWSFGGVVAYELARHLLAKGFLVKGLVLIDAPAPQCGGLLPDALISKVIDQIGVPDRTAEQLKAQMKRASRALKNYGRSTLQWGMSVRNPSPPVVYLRSRAGIDISVYDGELDPRERAFLTKEGDERTIPHWETVLGKKIEVLDIPGDHFAVFDEQNVEVVAGQIKEAIRILLSKSSSSA</sequence>
<dbReference type="InterPro" id="IPR014043">
    <property type="entry name" value="Acyl_transferase_dom"/>
</dbReference>
<dbReference type="PANTHER" id="PTHR43775:SF37">
    <property type="entry name" value="SI:DKEY-61P9.11"/>
    <property type="match status" value="1"/>
</dbReference>
<dbReference type="PROSITE" id="PS50075">
    <property type="entry name" value="CARRIER"/>
    <property type="match status" value="1"/>
</dbReference>
<dbReference type="CDD" id="cd00833">
    <property type="entry name" value="PKS"/>
    <property type="match status" value="1"/>
</dbReference>
<dbReference type="GO" id="GO:0004315">
    <property type="term" value="F:3-oxoacyl-[acyl-carrier-protein] synthase activity"/>
    <property type="evidence" value="ECO:0007669"/>
    <property type="project" value="InterPro"/>
</dbReference>
<keyword evidence="2" id="KW-0597">Phosphoprotein</keyword>
<dbReference type="InterPro" id="IPR014030">
    <property type="entry name" value="Ketoacyl_synth_N"/>
</dbReference>
<dbReference type="Gene3D" id="3.30.70.3290">
    <property type="match status" value="1"/>
</dbReference>
<dbReference type="InterPro" id="IPR016036">
    <property type="entry name" value="Malonyl_transacylase_ACP-bd"/>
</dbReference>
<evidence type="ECO:0000256" key="4">
    <source>
        <dbReference type="ARBA" id="ARBA00023026"/>
    </source>
</evidence>
<keyword evidence="4" id="KW-0843">Virulence</keyword>
<dbReference type="Gene3D" id="3.40.47.10">
    <property type="match status" value="1"/>
</dbReference>
<evidence type="ECO:0000256" key="1">
    <source>
        <dbReference type="ARBA" id="ARBA00022450"/>
    </source>
</evidence>
<evidence type="ECO:0000259" key="8">
    <source>
        <dbReference type="PROSITE" id="PS52004"/>
    </source>
</evidence>
<evidence type="ECO:0000259" key="9">
    <source>
        <dbReference type="PROSITE" id="PS52019"/>
    </source>
</evidence>
<dbReference type="InterPro" id="IPR016039">
    <property type="entry name" value="Thiolase-like"/>
</dbReference>
<dbReference type="InterPro" id="IPR029058">
    <property type="entry name" value="AB_hydrolase_fold"/>
</dbReference>
<dbReference type="InterPro" id="IPR042104">
    <property type="entry name" value="PKS_dehydratase_sf"/>
</dbReference>
<dbReference type="InterPro" id="IPR018201">
    <property type="entry name" value="Ketoacyl_synth_AS"/>
</dbReference>
<dbReference type="Gene3D" id="3.40.366.10">
    <property type="entry name" value="Malonyl-Coenzyme A Acyl Carrier Protein, domain 2"/>
    <property type="match status" value="1"/>
</dbReference>
<dbReference type="Proteomes" id="UP000230002">
    <property type="component" value="Unassembled WGS sequence"/>
</dbReference>
<dbReference type="InterPro" id="IPR001227">
    <property type="entry name" value="Ac_transferase_dom_sf"/>
</dbReference>
<dbReference type="PANTHER" id="PTHR43775">
    <property type="entry name" value="FATTY ACID SYNTHASE"/>
    <property type="match status" value="1"/>
</dbReference>
<dbReference type="EMBL" id="AYKW01000034">
    <property type="protein sequence ID" value="PIL27284.1"/>
    <property type="molecule type" value="Genomic_DNA"/>
</dbReference>
<dbReference type="GO" id="GO:0004312">
    <property type="term" value="F:fatty acid synthase activity"/>
    <property type="evidence" value="ECO:0007669"/>
    <property type="project" value="TreeGrafter"/>
</dbReference>
<feature type="region of interest" description="N-terminal hotdog fold" evidence="5">
    <location>
        <begin position="902"/>
        <end position="1037"/>
    </location>
</feature>
<dbReference type="InterPro" id="IPR001031">
    <property type="entry name" value="Thioesterase"/>
</dbReference>
<dbReference type="InterPro" id="IPR016035">
    <property type="entry name" value="Acyl_Trfase/lysoPLipase"/>
</dbReference>
<keyword evidence="11" id="KW-1185">Reference proteome</keyword>
<feature type="compositionally biased region" description="Polar residues" evidence="6">
    <location>
        <begin position="1433"/>
        <end position="1445"/>
    </location>
</feature>
<evidence type="ECO:0000256" key="2">
    <source>
        <dbReference type="ARBA" id="ARBA00022553"/>
    </source>
</evidence>
<accession>A0A2G8S0L9</accession>
<feature type="domain" description="PKS/mFAS DH" evidence="9">
    <location>
        <begin position="902"/>
        <end position="1218"/>
    </location>
</feature>
<feature type="domain" description="Ketosynthase family 3 (KS3)" evidence="8">
    <location>
        <begin position="12"/>
        <end position="436"/>
    </location>
</feature>
<dbReference type="Pfam" id="PF00109">
    <property type="entry name" value="ketoacyl-synt"/>
    <property type="match status" value="1"/>
</dbReference>
<dbReference type="PROSITE" id="PS00606">
    <property type="entry name" value="KS3_1"/>
    <property type="match status" value="1"/>
</dbReference>
<dbReference type="SMART" id="SM00825">
    <property type="entry name" value="PKS_KS"/>
    <property type="match status" value="1"/>
</dbReference>
<dbReference type="STRING" id="1077348.A0A2G8S0L9"/>
<name>A0A2G8S0L9_9APHY</name>
<dbReference type="SMART" id="SM00827">
    <property type="entry name" value="PKS_AT"/>
    <property type="match status" value="1"/>
</dbReference>
<gene>
    <name evidence="10" type="ORF">GSI_10431</name>
</gene>
<keyword evidence="1" id="KW-0596">Phosphopantetheine</keyword>
<feature type="region of interest" description="Disordered" evidence="6">
    <location>
        <begin position="1433"/>
        <end position="1452"/>
    </location>
</feature>
<dbReference type="InterPro" id="IPR049900">
    <property type="entry name" value="PKS_mFAS_DH"/>
</dbReference>
<evidence type="ECO:0000256" key="5">
    <source>
        <dbReference type="PROSITE-ProRule" id="PRU01363"/>
    </source>
</evidence>
<dbReference type="GO" id="GO:0044550">
    <property type="term" value="P:secondary metabolite biosynthetic process"/>
    <property type="evidence" value="ECO:0007669"/>
    <property type="project" value="TreeGrafter"/>
</dbReference>
<dbReference type="SUPFAM" id="SSF53901">
    <property type="entry name" value="Thiolase-like"/>
    <property type="match status" value="1"/>
</dbReference>
<feature type="region of interest" description="C-terminal hotdog fold" evidence="5">
    <location>
        <begin position="1061"/>
        <end position="1218"/>
    </location>
</feature>
<dbReference type="SUPFAM" id="SSF47336">
    <property type="entry name" value="ACP-like"/>
    <property type="match status" value="1"/>
</dbReference>
<dbReference type="SUPFAM" id="SSF52151">
    <property type="entry name" value="FabD/lysophospholipase-like"/>
    <property type="match status" value="1"/>
</dbReference>
<feature type="domain" description="Carrier" evidence="7">
    <location>
        <begin position="1249"/>
        <end position="1329"/>
    </location>
</feature>
<proteinExistence type="predicted"/>
<comment type="caution">
    <text evidence="10">The sequence shown here is derived from an EMBL/GenBank/DDBJ whole genome shotgun (WGS) entry which is preliminary data.</text>
</comment>
<dbReference type="GO" id="GO:0006633">
    <property type="term" value="P:fatty acid biosynthetic process"/>
    <property type="evidence" value="ECO:0007669"/>
    <property type="project" value="InterPro"/>
</dbReference>
<organism evidence="10 11">
    <name type="scientific">Ganoderma sinense ZZ0214-1</name>
    <dbReference type="NCBI Taxonomy" id="1077348"/>
    <lineage>
        <taxon>Eukaryota</taxon>
        <taxon>Fungi</taxon>
        <taxon>Dikarya</taxon>
        <taxon>Basidiomycota</taxon>
        <taxon>Agaricomycotina</taxon>
        <taxon>Agaricomycetes</taxon>
        <taxon>Polyporales</taxon>
        <taxon>Polyporaceae</taxon>
        <taxon>Ganoderma</taxon>
    </lineage>
</organism>
<dbReference type="SUPFAM" id="SSF53474">
    <property type="entry name" value="alpha/beta-Hydrolases"/>
    <property type="match status" value="1"/>
</dbReference>
<reference evidence="10 11" key="1">
    <citation type="journal article" date="2015" name="Sci. Rep.">
        <title>Chromosome-level genome map provides insights into diverse defense mechanisms in the medicinal fungus Ganoderma sinense.</title>
        <authorList>
            <person name="Zhu Y."/>
            <person name="Xu J."/>
            <person name="Sun C."/>
            <person name="Zhou S."/>
            <person name="Xu H."/>
            <person name="Nelson D.R."/>
            <person name="Qian J."/>
            <person name="Song J."/>
            <person name="Luo H."/>
            <person name="Xiang L."/>
            <person name="Li Y."/>
            <person name="Xu Z."/>
            <person name="Ji A."/>
            <person name="Wang L."/>
            <person name="Lu S."/>
            <person name="Hayward A."/>
            <person name="Sun W."/>
            <person name="Li X."/>
            <person name="Schwartz D.C."/>
            <person name="Wang Y."/>
            <person name="Chen S."/>
        </authorList>
    </citation>
    <scope>NUCLEOTIDE SEQUENCE [LARGE SCALE GENOMIC DNA]</scope>
    <source>
        <strain evidence="10 11">ZZ0214-1</strain>
    </source>
</reference>
<dbReference type="Pfam" id="PF00975">
    <property type="entry name" value="Thioesterase"/>
    <property type="match status" value="1"/>
</dbReference>
<dbReference type="InterPro" id="IPR036736">
    <property type="entry name" value="ACP-like_sf"/>
</dbReference>
<dbReference type="PROSITE" id="PS52004">
    <property type="entry name" value="KS3_2"/>
    <property type="match status" value="1"/>
</dbReference>
<dbReference type="Pfam" id="PF00698">
    <property type="entry name" value="Acyl_transf_1"/>
    <property type="match status" value="1"/>
</dbReference>
<dbReference type="SUPFAM" id="SSF55048">
    <property type="entry name" value="Probable ACP-binding domain of malonyl-CoA ACP transacylase"/>
    <property type="match status" value="1"/>
</dbReference>
<dbReference type="Gene3D" id="3.10.129.110">
    <property type="entry name" value="Polyketide synthase dehydratase"/>
    <property type="match status" value="1"/>
</dbReference>
<dbReference type="Gene3D" id="3.40.50.1820">
    <property type="entry name" value="alpha/beta hydrolase"/>
    <property type="match status" value="1"/>
</dbReference>
<evidence type="ECO:0000313" key="11">
    <source>
        <dbReference type="Proteomes" id="UP000230002"/>
    </source>
</evidence>
<evidence type="ECO:0000256" key="6">
    <source>
        <dbReference type="SAM" id="MobiDB-lite"/>
    </source>
</evidence>
<dbReference type="Pfam" id="PF00550">
    <property type="entry name" value="PP-binding"/>
    <property type="match status" value="1"/>
</dbReference>